<evidence type="ECO:0000256" key="2">
    <source>
        <dbReference type="ARBA" id="ARBA00020953"/>
    </source>
</evidence>
<comment type="subunit">
    <text evidence="8">Associates with the 50S ribosomal subunit.</text>
</comment>
<name>A0A369TAY6_9PROT</name>
<comment type="caution">
    <text evidence="12">The sequence shown here is derived from an EMBL/GenBank/DDBJ whole genome shotgun (WGS) entry which is preliminary data.</text>
</comment>
<sequence>MTLTVAIVGRPNVGKSTLFNRLVGKRLALVDDTPGVTRDRREGEGRLFDLRFRLFDTAGLEDVQDESLEGRMRRQSELAIEEADLVLLMVDARTGLTSTDEIFADQLRRSERPVVVLANKCEGRAAEAGLLEAYSLGLGDPVAFSAEHGLGLEDLYDHLKTAEEAKAAEAGEVVAEPGEKEPDVLQFAVVGRPNVGKSTLINRLLGEERLLTGPEAGITRDSISVEWTYNDRPIRLIDTAGMRRKARVSEKLEKLAVADALRAVQYAHVVILLLDAEEGLERQDLTIANHTIEEGRALVIAINKWDVVKDRDAVIAGVRDRLQRSLPQVKGIPVVTVSGLKGRNLDGLLDAAIDAYDVWNTKVATPDLNRWLHEVEAAHPPPMAHGRRNRLKYISQPKARPPTFTLFCAQPKDLPDSYLRYLENELRHDFELPGTPIRFLLRKSRNPYA</sequence>
<dbReference type="InterPro" id="IPR016484">
    <property type="entry name" value="GTPase_Der"/>
</dbReference>
<dbReference type="Pfam" id="PF14714">
    <property type="entry name" value="KH_dom-like"/>
    <property type="match status" value="1"/>
</dbReference>
<evidence type="ECO:0000256" key="10">
    <source>
        <dbReference type="RuleBase" id="RU004481"/>
    </source>
</evidence>
<dbReference type="AlphaFoldDB" id="A0A369TAY6"/>
<feature type="binding site" evidence="8">
    <location>
        <begin position="56"/>
        <end position="60"/>
    </location>
    <ligand>
        <name>GTP</name>
        <dbReference type="ChEBI" id="CHEBI:37565"/>
        <label>1</label>
    </ligand>
</feature>
<evidence type="ECO:0000313" key="13">
    <source>
        <dbReference type="Proteomes" id="UP000253941"/>
    </source>
</evidence>
<keyword evidence="6 8" id="KW-0342">GTP-binding</keyword>
<evidence type="ECO:0000256" key="9">
    <source>
        <dbReference type="PROSITE-ProRule" id="PRU01049"/>
    </source>
</evidence>
<organism evidence="12 13">
    <name type="scientific">Ferruginivarius sediminum</name>
    <dbReference type="NCBI Taxonomy" id="2661937"/>
    <lineage>
        <taxon>Bacteria</taxon>
        <taxon>Pseudomonadati</taxon>
        <taxon>Pseudomonadota</taxon>
        <taxon>Alphaproteobacteria</taxon>
        <taxon>Rhodospirillales</taxon>
        <taxon>Rhodospirillaceae</taxon>
        <taxon>Ferruginivarius</taxon>
    </lineage>
</organism>
<gene>
    <name evidence="8" type="primary">der</name>
    <name evidence="12" type="ORF">DRB17_07550</name>
</gene>
<feature type="binding site" evidence="8">
    <location>
        <begin position="303"/>
        <end position="306"/>
    </location>
    <ligand>
        <name>GTP</name>
        <dbReference type="ChEBI" id="CHEBI:37565"/>
        <label>2</label>
    </ligand>
</feature>
<dbReference type="InterPro" id="IPR027417">
    <property type="entry name" value="P-loop_NTPase"/>
</dbReference>
<evidence type="ECO:0000259" key="11">
    <source>
        <dbReference type="PROSITE" id="PS51712"/>
    </source>
</evidence>
<dbReference type="PANTHER" id="PTHR43834:SF6">
    <property type="entry name" value="GTPASE DER"/>
    <property type="match status" value="1"/>
</dbReference>
<dbReference type="NCBIfam" id="TIGR00231">
    <property type="entry name" value="small_GTP"/>
    <property type="match status" value="2"/>
</dbReference>
<dbReference type="CDD" id="cd01894">
    <property type="entry name" value="EngA1"/>
    <property type="match status" value="1"/>
</dbReference>
<feature type="domain" description="EngA-type G" evidence="11">
    <location>
        <begin position="3"/>
        <end position="167"/>
    </location>
</feature>
<comment type="similarity">
    <text evidence="1 8 9 10">Belongs to the TRAFAC class TrmE-Era-EngA-EngB-Septin-like GTPase superfamily. EngA (Der) GTPase family.</text>
</comment>
<keyword evidence="4 10" id="KW-0677">Repeat</keyword>
<evidence type="ECO:0000256" key="4">
    <source>
        <dbReference type="ARBA" id="ARBA00022737"/>
    </source>
</evidence>
<dbReference type="InterPro" id="IPR031166">
    <property type="entry name" value="G_ENGA"/>
</dbReference>
<keyword evidence="3 8" id="KW-0690">Ribosome biogenesis</keyword>
<dbReference type="FunFam" id="3.30.300.20:FF:000004">
    <property type="entry name" value="GTPase Der"/>
    <property type="match status" value="1"/>
</dbReference>
<dbReference type="Gene3D" id="3.30.300.20">
    <property type="match status" value="1"/>
</dbReference>
<reference evidence="12 13" key="1">
    <citation type="submission" date="2018-07" db="EMBL/GenBank/DDBJ databases">
        <title>Venubactetium sediminum gen. nov., sp. nov., isolated from a marine solar saltern.</title>
        <authorList>
            <person name="Wang S."/>
        </authorList>
    </citation>
    <scope>NUCLEOTIDE SEQUENCE [LARGE SCALE GENOMIC DNA]</scope>
    <source>
        <strain evidence="12 13">WD2A32</strain>
    </source>
</reference>
<dbReference type="PIRSF" id="PIRSF006485">
    <property type="entry name" value="GTP-binding_EngA"/>
    <property type="match status" value="1"/>
</dbReference>
<dbReference type="EMBL" id="QPMH01000005">
    <property type="protein sequence ID" value="RDD62491.1"/>
    <property type="molecule type" value="Genomic_DNA"/>
</dbReference>
<protein>
    <recommendedName>
        <fullName evidence="2 8">GTPase Der</fullName>
    </recommendedName>
    <alternativeName>
        <fullName evidence="7 8">GTP-binding protein EngA</fullName>
    </alternativeName>
</protein>
<dbReference type="GO" id="GO:0005525">
    <property type="term" value="F:GTP binding"/>
    <property type="evidence" value="ECO:0007669"/>
    <property type="project" value="UniProtKB-UniRule"/>
</dbReference>
<dbReference type="InterPro" id="IPR006073">
    <property type="entry name" value="GTP-bd"/>
</dbReference>
<dbReference type="GO" id="GO:0042254">
    <property type="term" value="P:ribosome biogenesis"/>
    <property type="evidence" value="ECO:0007669"/>
    <property type="project" value="UniProtKB-KW"/>
</dbReference>
<dbReference type="InterPro" id="IPR032859">
    <property type="entry name" value="KH_dom-like"/>
</dbReference>
<dbReference type="CDD" id="cd01895">
    <property type="entry name" value="EngA2"/>
    <property type="match status" value="1"/>
</dbReference>
<comment type="function">
    <text evidence="8 10">GTPase that plays an essential role in the late steps of ribosome biogenesis.</text>
</comment>
<dbReference type="PANTHER" id="PTHR43834">
    <property type="entry name" value="GTPASE DER"/>
    <property type="match status" value="1"/>
</dbReference>
<evidence type="ECO:0000256" key="7">
    <source>
        <dbReference type="ARBA" id="ARBA00032345"/>
    </source>
</evidence>
<feature type="domain" description="EngA-type G" evidence="11">
    <location>
        <begin position="185"/>
        <end position="360"/>
    </location>
</feature>
<dbReference type="RefSeq" id="WP_114581587.1">
    <property type="nucleotide sequence ID" value="NZ_QPMH01000005.1"/>
</dbReference>
<evidence type="ECO:0000256" key="3">
    <source>
        <dbReference type="ARBA" id="ARBA00022517"/>
    </source>
</evidence>
<feature type="binding site" evidence="8">
    <location>
        <begin position="191"/>
        <end position="198"/>
    </location>
    <ligand>
        <name>GTP</name>
        <dbReference type="ChEBI" id="CHEBI:37565"/>
        <label>2</label>
    </ligand>
</feature>
<dbReference type="PROSITE" id="PS51712">
    <property type="entry name" value="G_ENGA"/>
    <property type="match status" value="2"/>
</dbReference>
<evidence type="ECO:0000256" key="6">
    <source>
        <dbReference type="ARBA" id="ARBA00023134"/>
    </source>
</evidence>
<dbReference type="FunFam" id="3.40.50.300:FF:000057">
    <property type="entry name" value="GTPase Der"/>
    <property type="match status" value="1"/>
</dbReference>
<proteinExistence type="inferred from homology"/>
<dbReference type="InterPro" id="IPR005225">
    <property type="entry name" value="Small_GTP-bd"/>
</dbReference>
<dbReference type="PRINTS" id="PR00326">
    <property type="entry name" value="GTP1OBG"/>
</dbReference>
<evidence type="ECO:0000313" key="12">
    <source>
        <dbReference type="EMBL" id="RDD62491.1"/>
    </source>
</evidence>
<feature type="binding site" evidence="8">
    <location>
        <begin position="9"/>
        <end position="16"/>
    </location>
    <ligand>
        <name>GTP</name>
        <dbReference type="ChEBI" id="CHEBI:37565"/>
        <label>1</label>
    </ligand>
</feature>
<evidence type="ECO:0000256" key="8">
    <source>
        <dbReference type="HAMAP-Rule" id="MF_00195"/>
    </source>
</evidence>
<dbReference type="Gene3D" id="3.40.50.300">
    <property type="entry name" value="P-loop containing nucleotide triphosphate hydrolases"/>
    <property type="match status" value="2"/>
</dbReference>
<feature type="binding site" evidence="8">
    <location>
        <begin position="238"/>
        <end position="242"/>
    </location>
    <ligand>
        <name>GTP</name>
        <dbReference type="ChEBI" id="CHEBI:37565"/>
        <label>2</label>
    </ligand>
</feature>
<evidence type="ECO:0000256" key="5">
    <source>
        <dbReference type="ARBA" id="ARBA00022741"/>
    </source>
</evidence>
<keyword evidence="5 8" id="KW-0547">Nucleotide-binding</keyword>
<keyword evidence="13" id="KW-1185">Reference proteome</keyword>
<dbReference type="InterPro" id="IPR015946">
    <property type="entry name" value="KH_dom-like_a/b"/>
</dbReference>
<dbReference type="NCBIfam" id="TIGR03594">
    <property type="entry name" value="GTPase_EngA"/>
    <property type="match status" value="1"/>
</dbReference>
<evidence type="ECO:0000256" key="1">
    <source>
        <dbReference type="ARBA" id="ARBA00008279"/>
    </source>
</evidence>
<dbReference type="Pfam" id="PF01926">
    <property type="entry name" value="MMR_HSR1"/>
    <property type="match status" value="2"/>
</dbReference>
<accession>A0A369TAY6</accession>
<feature type="binding site" evidence="8">
    <location>
        <begin position="119"/>
        <end position="122"/>
    </location>
    <ligand>
        <name>GTP</name>
        <dbReference type="ChEBI" id="CHEBI:37565"/>
        <label>1</label>
    </ligand>
</feature>
<dbReference type="SUPFAM" id="SSF52540">
    <property type="entry name" value="P-loop containing nucleoside triphosphate hydrolases"/>
    <property type="match status" value="2"/>
</dbReference>
<dbReference type="HAMAP" id="MF_00195">
    <property type="entry name" value="GTPase_Der"/>
    <property type="match status" value="1"/>
</dbReference>
<dbReference type="Proteomes" id="UP000253941">
    <property type="component" value="Unassembled WGS sequence"/>
</dbReference>